<name>A0A3A8ENN2_9GAMM</name>
<comment type="caution">
    <text evidence="1">The sequence shown here is derived from an EMBL/GenBank/DDBJ whole genome shotgun (WGS) entry which is preliminary data.</text>
</comment>
<dbReference type="AlphaFoldDB" id="A0A3A8ENN2"/>
<evidence type="ECO:0000313" key="2">
    <source>
        <dbReference type="Proteomes" id="UP000280405"/>
    </source>
</evidence>
<evidence type="ECO:0000313" key="1">
    <source>
        <dbReference type="EMBL" id="RKG31574.1"/>
    </source>
</evidence>
<sequence>MKKLELEVENNTMTNGKALVSLPNNLNGLAKVKGNTLIDVEQGVVVRDQDSSIEVLLLEYLKEDIPQEKVKEVVSAIKSLREKNLDTVSETLFSAKLNQYLKVGTTIIGLANVILGIPGLGS</sequence>
<organism evidence="1 2">
    <name type="scientific">Acinetobacter rongchengensis</name>
    <dbReference type="NCBI Taxonomy" id="2419601"/>
    <lineage>
        <taxon>Bacteria</taxon>
        <taxon>Pseudomonadati</taxon>
        <taxon>Pseudomonadota</taxon>
        <taxon>Gammaproteobacteria</taxon>
        <taxon>Moraxellales</taxon>
        <taxon>Moraxellaceae</taxon>
        <taxon>Acinetobacter</taxon>
    </lineage>
</organism>
<protein>
    <submittedName>
        <fullName evidence="1">Uncharacterized protein</fullName>
    </submittedName>
</protein>
<dbReference type="EMBL" id="RAXT01000104">
    <property type="protein sequence ID" value="RKG31574.1"/>
    <property type="molecule type" value="Genomic_DNA"/>
</dbReference>
<gene>
    <name evidence="1" type="ORF">D7V20_18595</name>
</gene>
<accession>A0A3A8ENN2</accession>
<proteinExistence type="predicted"/>
<keyword evidence="2" id="KW-1185">Reference proteome</keyword>
<dbReference type="Proteomes" id="UP000280405">
    <property type="component" value="Unassembled WGS sequence"/>
</dbReference>
<dbReference type="RefSeq" id="WP_120385353.1">
    <property type="nucleotide sequence ID" value="NZ_RAXT01000104.1"/>
</dbReference>
<reference evidence="1 2" key="1">
    <citation type="submission" date="2018-09" db="EMBL/GenBank/DDBJ databases">
        <title>The draft genome of Acinetobacter spp. strains.</title>
        <authorList>
            <person name="Qin J."/>
            <person name="Feng Y."/>
            <person name="Zong Z."/>
        </authorList>
    </citation>
    <scope>NUCLEOTIDE SEQUENCE [LARGE SCALE GENOMIC DNA]</scope>
    <source>
        <strain evidence="1 2">WCHAc060115</strain>
    </source>
</reference>